<dbReference type="EMBL" id="FOGZ01000015">
    <property type="protein sequence ID" value="SER87791.1"/>
    <property type="molecule type" value="Genomic_DNA"/>
</dbReference>
<reference evidence="1 2" key="1">
    <citation type="submission" date="2016-10" db="EMBL/GenBank/DDBJ databases">
        <authorList>
            <person name="de Groot N.N."/>
        </authorList>
    </citation>
    <scope>NUCLEOTIDE SEQUENCE [LARGE SCALE GENOMIC DNA]</scope>
    <source>
        <strain evidence="1 2">DSM 16859</strain>
    </source>
</reference>
<dbReference type="AlphaFoldDB" id="A0A1H9SS99"/>
<dbReference type="Proteomes" id="UP000198815">
    <property type="component" value="Unassembled WGS sequence"/>
</dbReference>
<proteinExistence type="predicted"/>
<name>A0A1H9SS99_9ACTN</name>
<organism evidence="1 2">
    <name type="scientific">Propionibacterium cyclohexanicum</name>
    <dbReference type="NCBI Taxonomy" id="64702"/>
    <lineage>
        <taxon>Bacteria</taxon>
        <taxon>Bacillati</taxon>
        <taxon>Actinomycetota</taxon>
        <taxon>Actinomycetes</taxon>
        <taxon>Propionibacteriales</taxon>
        <taxon>Propionibacteriaceae</taxon>
        <taxon>Propionibacterium</taxon>
    </lineage>
</organism>
<evidence type="ECO:0000313" key="2">
    <source>
        <dbReference type="Proteomes" id="UP000198815"/>
    </source>
</evidence>
<evidence type="ECO:0000313" key="1">
    <source>
        <dbReference type="EMBL" id="SER87791.1"/>
    </source>
</evidence>
<gene>
    <name evidence="1" type="ORF">SAMN05443377_11556</name>
</gene>
<dbReference type="STRING" id="64702.SAMN05443377_11556"/>
<sequence length="59" mass="6329">MPFVGFHGSPTVLIGGIDPFADVSTVVGLACRFYRTPDGPAEVPTIEQLRDAIQRASRV</sequence>
<accession>A0A1H9SS99</accession>
<dbReference type="RefSeq" id="WP_224209226.1">
    <property type="nucleotide sequence ID" value="NZ_FOGZ01000015.1"/>
</dbReference>
<protein>
    <submittedName>
        <fullName evidence="1">Uncharacterized protein</fullName>
    </submittedName>
</protein>
<keyword evidence="2" id="KW-1185">Reference proteome</keyword>